<protein>
    <recommendedName>
        <fullName evidence="1">Transposase DDE domain-containing protein</fullName>
    </recommendedName>
</protein>
<dbReference type="Pfam" id="PF13751">
    <property type="entry name" value="DDE_Tnp_1_6"/>
    <property type="match status" value="1"/>
</dbReference>
<gene>
    <name evidence="2" type="ORF">CLORY_00700</name>
</gene>
<dbReference type="AlphaFoldDB" id="A0A1V4IZ18"/>
<dbReference type="Proteomes" id="UP000190080">
    <property type="component" value="Unassembled WGS sequence"/>
</dbReference>
<organism evidence="2 3">
    <name type="scientific">Clostridium oryzae</name>
    <dbReference type="NCBI Taxonomy" id="1450648"/>
    <lineage>
        <taxon>Bacteria</taxon>
        <taxon>Bacillati</taxon>
        <taxon>Bacillota</taxon>
        <taxon>Clostridia</taxon>
        <taxon>Eubacteriales</taxon>
        <taxon>Clostridiaceae</taxon>
        <taxon>Clostridium</taxon>
    </lineage>
</organism>
<name>A0A1V4IZ18_9CLOT</name>
<comment type="caution">
    <text evidence="2">The sequence shown here is derived from an EMBL/GenBank/DDBJ whole genome shotgun (WGS) entry which is preliminary data.</text>
</comment>
<dbReference type="RefSeq" id="WP_242954274.1">
    <property type="nucleotide sequence ID" value="NZ_MZGV01000001.1"/>
</dbReference>
<feature type="domain" description="Transposase DDE" evidence="1">
    <location>
        <begin position="161"/>
        <end position="284"/>
    </location>
</feature>
<accession>A0A1V4IZ18</accession>
<dbReference type="PANTHER" id="PTHR33408:SF2">
    <property type="entry name" value="TRANSPOSASE DDE DOMAIN-CONTAINING PROTEIN"/>
    <property type="match status" value="1"/>
</dbReference>
<proteinExistence type="predicted"/>
<evidence type="ECO:0000313" key="3">
    <source>
        <dbReference type="Proteomes" id="UP000190080"/>
    </source>
</evidence>
<evidence type="ECO:0000259" key="1">
    <source>
        <dbReference type="Pfam" id="PF13751"/>
    </source>
</evidence>
<dbReference type="InterPro" id="IPR025668">
    <property type="entry name" value="Tnp_DDE_dom"/>
</dbReference>
<sequence length="294" mass="34859">MQQRQYEKLKEYTTKLEEYIEKVNICGPERNSYSKTDQSATFMRIKTDYMGNDQLLPAYNVQVGVVDEYIAVVDVNQYRSDMDCFVPLMEQFNKTYGFYPKYPIADAGYGSYNNYIYCEQHGMKKYMKFPMFKKETEDQKYHNNPYRAVNFKIDKEGILRCPNDKAFHLAYRHLVRGNQYGRQEEVYVCEDCSGCSYATQCKKTDKNRTIRINRELTSIHEEVIQNLESIQGALLRMNRSIQAEGTFGVIKNDRWYKRIVRRGIKSVRLEILLVSIGYNLYKYHNKQMKLRKTA</sequence>
<dbReference type="EMBL" id="MZGV01000001">
    <property type="protein sequence ID" value="OPJ65070.1"/>
    <property type="molecule type" value="Genomic_DNA"/>
</dbReference>
<evidence type="ECO:0000313" key="2">
    <source>
        <dbReference type="EMBL" id="OPJ65070.1"/>
    </source>
</evidence>
<dbReference type="STRING" id="1450648.CLORY_00700"/>
<dbReference type="PANTHER" id="PTHR33408">
    <property type="entry name" value="TRANSPOSASE"/>
    <property type="match status" value="1"/>
</dbReference>
<keyword evidence="3" id="KW-1185">Reference proteome</keyword>
<reference evidence="2 3" key="1">
    <citation type="submission" date="2017-03" db="EMBL/GenBank/DDBJ databases">
        <title>Genome sequence of Clostridium oryzae DSM 28571.</title>
        <authorList>
            <person name="Poehlein A."/>
            <person name="Daniel R."/>
        </authorList>
    </citation>
    <scope>NUCLEOTIDE SEQUENCE [LARGE SCALE GENOMIC DNA]</scope>
    <source>
        <strain evidence="2 3">DSM 28571</strain>
    </source>
</reference>